<dbReference type="EMBL" id="JBICYV010000015">
    <property type="protein sequence ID" value="MFG3014366.1"/>
    <property type="molecule type" value="Genomic_DNA"/>
</dbReference>
<gene>
    <name evidence="1" type="ORF">ACGFZB_28890</name>
</gene>
<accession>A0ABW7BC28</accession>
<keyword evidence="2" id="KW-1185">Reference proteome</keyword>
<organism evidence="1 2">
    <name type="scientific">Streptomyces cinerochromogenes</name>
    <dbReference type="NCBI Taxonomy" id="66422"/>
    <lineage>
        <taxon>Bacteria</taxon>
        <taxon>Bacillati</taxon>
        <taxon>Actinomycetota</taxon>
        <taxon>Actinomycetes</taxon>
        <taxon>Kitasatosporales</taxon>
        <taxon>Streptomycetaceae</taxon>
        <taxon>Streptomyces</taxon>
    </lineage>
</organism>
<protein>
    <submittedName>
        <fullName evidence="1">Uncharacterized protein</fullName>
    </submittedName>
</protein>
<evidence type="ECO:0000313" key="2">
    <source>
        <dbReference type="Proteomes" id="UP001604267"/>
    </source>
</evidence>
<sequence>MTATTITVQTVITDEELARIDAAADARRDLLNDMFDNGWSLSALDHMSHMTMGVAFSEDCAMCRNNRAHRHCLGCPDC</sequence>
<name>A0ABW7BC28_9ACTN</name>
<evidence type="ECO:0000313" key="1">
    <source>
        <dbReference type="EMBL" id="MFG3014366.1"/>
    </source>
</evidence>
<dbReference type="RefSeq" id="WP_392821014.1">
    <property type="nucleotide sequence ID" value="NZ_JBICYV010000015.1"/>
</dbReference>
<dbReference type="Proteomes" id="UP001604267">
    <property type="component" value="Unassembled WGS sequence"/>
</dbReference>
<proteinExistence type="predicted"/>
<comment type="caution">
    <text evidence="1">The sequence shown here is derived from an EMBL/GenBank/DDBJ whole genome shotgun (WGS) entry which is preliminary data.</text>
</comment>
<reference evidence="1 2" key="1">
    <citation type="submission" date="2024-10" db="EMBL/GenBank/DDBJ databases">
        <title>The Natural Products Discovery Center: Release of the First 8490 Sequenced Strains for Exploring Actinobacteria Biosynthetic Diversity.</title>
        <authorList>
            <person name="Kalkreuter E."/>
            <person name="Kautsar S.A."/>
            <person name="Yang D."/>
            <person name="Bader C.D."/>
            <person name="Teijaro C.N."/>
            <person name="Fluegel L."/>
            <person name="Davis C.M."/>
            <person name="Simpson J.R."/>
            <person name="Lauterbach L."/>
            <person name="Steele A.D."/>
            <person name="Gui C."/>
            <person name="Meng S."/>
            <person name="Li G."/>
            <person name="Viehrig K."/>
            <person name="Ye F."/>
            <person name="Su P."/>
            <person name="Kiefer A.F."/>
            <person name="Nichols A."/>
            <person name="Cepeda A.J."/>
            <person name="Yan W."/>
            <person name="Fan B."/>
            <person name="Jiang Y."/>
            <person name="Adhikari A."/>
            <person name="Zheng C.-J."/>
            <person name="Schuster L."/>
            <person name="Cowan T.M."/>
            <person name="Smanski M.J."/>
            <person name="Chevrette M.G."/>
            <person name="De Carvalho L.P.S."/>
            <person name="Shen B."/>
        </authorList>
    </citation>
    <scope>NUCLEOTIDE SEQUENCE [LARGE SCALE GENOMIC DNA]</scope>
    <source>
        <strain evidence="1 2">NPDC048320</strain>
    </source>
</reference>